<dbReference type="GO" id="GO:0000272">
    <property type="term" value="P:polysaccharide catabolic process"/>
    <property type="evidence" value="ECO:0007669"/>
    <property type="project" value="InterPro"/>
</dbReference>
<proteinExistence type="inferred from homology"/>
<feature type="signal peptide" evidence="6">
    <location>
        <begin position="1"/>
        <end position="20"/>
    </location>
</feature>
<dbReference type="Gene3D" id="3.20.20.80">
    <property type="entry name" value="Glycosidases"/>
    <property type="match status" value="1"/>
</dbReference>
<evidence type="ECO:0000313" key="8">
    <source>
        <dbReference type="EMBL" id="KAE8668889.1"/>
    </source>
</evidence>
<dbReference type="InterPro" id="IPR017853">
    <property type="entry name" value="GH"/>
</dbReference>
<evidence type="ECO:0000259" key="7">
    <source>
        <dbReference type="Pfam" id="PF26410"/>
    </source>
</evidence>
<keyword evidence="4" id="KW-0378">Hydrolase</keyword>
<feature type="chain" id="PRO_5025392072" description="mannan endo-1,4-beta-mannosidase" evidence="6">
    <location>
        <begin position="21"/>
        <end position="409"/>
    </location>
</feature>
<evidence type="ECO:0000313" key="9">
    <source>
        <dbReference type="Proteomes" id="UP000436088"/>
    </source>
</evidence>
<dbReference type="InterPro" id="IPR045053">
    <property type="entry name" value="MAN-like"/>
</dbReference>
<dbReference type="EMBL" id="VEPZ02001541">
    <property type="protein sequence ID" value="KAE8668889.1"/>
    <property type="molecule type" value="Genomic_DNA"/>
</dbReference>
<evidence type="ECO:0000256" key="1">
    <source>
        <dbReference type="ARBA" id="ARBA00001678"/>
    </source>
</evidence>
<dbReference type="PANTHER" id="PTHR31451:SF64">
    <property type="entry name" value="MANNAN ENDO-1,4-BETA-MANNOSIDASE 7"/>
    <property type="match status" value="1"/>
</dbReference>
<evidence type="ECO:0000256" key="4">
    <source>
        <dbReference type="ARBA" id="ARBA00022801"/>
    </source>
</evidence>
<dbReference type="Pfam" id="PF26410">
    <property type="entry name" value="GH5_mannosidase"/>
    <property type="match status" value="2"/>
</dbReference>
<name>A0A6A2Y703_HIBSY</name>
<evidence type="ECO:0000256" key="3">
    <source>
        <dbReference type="ARBA" id="ARBA00012706"/>
    </source>
</evidence>
<reference evidence="8" key="1">
    <citation type="submission" date="2019-09" db="EMBL/GenBank/DDBJ databases">
        <title>Draft genome information of white flower Hibiscus syriacus.</title>
        <authorList>
            <person name="Kim Y.-M."/>
        </authorList>
    </citation>
    <scope>NUCLEOTIDE SEQUENCE [LARGE SCALE GENOMIC DNA]</scope>
    <source>
        <strain evidence="8">YM2019G1</strain>
    </source>
</reference>
<dbReference type="FunFam" id="3.20.20.80:FF:000313">
    <property type="entry name" value="Uncharacterized protein"/>
    <property type="match status" value="1"/>
</dbReference>
<dbReference type="GO" id="GO:0016985">
    <property type="term" value="F:mannan endo-1,4-beta-mannosidase activity"/>
    <property type="evidence" value="ECO:0007669"/>
    <property type="project" value="UniProtKB-EC"/>
</dbReference>
<dbReference type="EC" id="3.2.1.78" evidence="3"/>
<feature type="domain" description="Glycoside hydrolase family 5" evidence="7">
    <location>
        <begin position="144"/>
        <end position="337"/>
    </location>
</feature>
<evidence type="ECO:0000256" key="2">
    <source>
        <dbReference type="ARBA" id="ARBA00005641"/>
    </source>
</evidence>
<feature type="domain" description="Glycoside hydrolase family 5" evidence="7">
    <location>
        <begin position="28"/>
        <end position="141"/>
    </location>
</feature>
<evidence type="ECO:0000256" key="5">
    <source>
        <dbReference type="ARBA" id="ARBA00023295"/>
    </source>
</evidence>
<dbReference type="PANTHER" id="PTHR31451">
    <property type="match status" value="1"/>
</dbReference>
<dbReference type="Proteomes" id="UP000436088">
    <property type="component" value="Unassembled WGS sequence"/>
</dbReference>
<accession>A0A6A2Y703</accession>
<dbReference type="AlphaFoldDB" id="A0A6A2Y703"/>
<sequence>MKHLALGFYLPLLFSQHLLTLHVEAGDDFIRTKGVHFFLNGNPYFANGFNAYWLMYIASDPSQRPKLSAAFRDAATHGLTVARTWAFSDGGYRPLQYAPGSYNEQMFKGLDFVIAEARKYRIKLILSLANNYESFGGKKQYGYYKNHVKTVLNRYNSFTGIHYKDDPTIMAWELMNEPRCTSDPSGRTIQAWIMEMASHVKSIDRNHLLEAGLEGFYGQSTPQKKRLNPSLDIGTDFIANNRIPGIDFATVHSYPDQWLSTSNEQYQLSFLNNWLDTHIQDAKVVLRKPILMAEFGKSWKDSGFSTYQRDQVFNTVYNKIYTSAKTGGPASGGLFWQLLAEGMESFGDGYEVVLSESSSTANLIAQHSHKLDQIRKIFTRMRNVQRWKRARAMRKGRWHRRNRGKRIGN</sequence>
<dbReference type="SUPFAM" id="SSF51445">
    <property type="entry name" value="(Trans)glycosidases"/>
    <property type="match status" value="1"/>
</dbReference>
<comment type="similarity">
    <text evidence="2">Belongs to the glycosyl hydrolase 5 (cellulase A) family.</text>
</comment>
<gene>
    <name evidence="8" type="ORF">F3Y22_tig00112281pilonHSYRG00010</name>
</gene>
<comment type="caution">
    <text evidence="8">The sequence shown here is derived from an EMBL/GenBank/DDBJ whole genome shotgun (WGS) entry which is preliminary data.</text>
</comment>
<keyword evidence="6" id="KW-0732">Signal</keyword>
<protein>
    <recommendedName>
        <fullName evidence="3">mannan endo-1,4-beta-mannosidase</fullName>
        <ecNumber evidence="3">3.2.1.78</ecNumber>
    </recommendedName>
</protein>
<evidence type="ECO:0000256" key="6">
    <source>
        <dbReference type="SAM" id="SignalP"/>
    </source>
</evidence>
<comment type="catalytic activity">
    <reaction evidence="1">
        <text>Random hydrolysis of (1-&gt;4)-beta-D-mannosidic linkages in mannans, galactomannans and glucomannans.</text>
        <dbReference type="EC" id="3.2.1.78"/>
    </reaction>
</comment>
<keyword evidence="9" id="KW-1185">Reference proteome</keyword>
<dbReference type="InterPro" id="IPR001547">
    <property type="entry name" value="Glyco_hydro_5"/>
</dbReference>
<organism evidence="8 9">
    <name type="scientific">Hibiscus syriacus</name>
    <name type="common">Rose of Sharon</name>
    <dbReference type="NCBI Taxonomy" id="106335"/>
    <lineage>
        <taxon>Eukaryota</taxon>
        <taxon>Viridiplantae</taxon>
        <taxon>Streptophyta</taxon>
        <taxon>Embryophyta</taxon>
        <taxon>Tracheophyta</taxon>
        <taxon>Spermatophyta</taxon>
        <taxon>Magnoliopsida</taxon>
        <taxon>eudicotyledons</taxon>
        <taxon>Gunneridae</taxon>
        <taxon>Pentapetalae</taxon>
        <taxon>rosids</taxon>
        <taxon>malvids</taxon>
        <taxon>Malvales</taxon>
        <taxon>Malvaceae</taxon>
        <taxon>Malvoideae</taxon>
        <taxon>Hibiscus</taxon>
    </lineage>
</organism>
<keyword evidence="5" id="KW-0326">Glycosidase</keyword>